<gene>
    <name evidence="1" type="ORF">D5018_03735</name>
</gene>
<dbReference type="EMBL" id="QZEI01000009">
    <property type="protein sequence ID" value="RLV60963.1"/>
    <property type="molecule type" value="Genomic_DNA"/>
</dbReference>
<comment type="caution">
    <text evidence="1">The sequence shown here is derived from an EMBL/GenBank/DDBJ whole genome shotgun (WGS) entry which is preliminary data.</text>
</comment>
<evidence type="ECO:0000313" key="2">
    <source>
        <dbReference type="Proteomes" id="UP000281474"/>
    </source>
</evidence>
<evidence type="ECO:0000313" key="1">
    <source>
        <dbReference type="EMBL" id="RLV60963.1"/>
    </source>
</evidence>
<dbReference type="Proteomes" id="UP000281474">
    <property type="component" value="Unassembled WGS sequence"/>
</dbReference>
<proteinExistence type="predicted"/>
<dbReference type="RefSeq" id="WP_121837648.1">
    <property type="nucleotide sequence ID" value="NZ_ML014758.1"/>
</dbReference>
<dbReference type="AlphaFoldDB" id="A0A3L8Q2E4"/>
<reference evidence="1 2" key="1">
    <citation type="submission" date="2018-09" db="EMBL/GenBank/DDBJ databases">
        <title>Phylogeny of the Shewanellaceae, and recommendation for two new genera, Pseudoshewanella and Parashewanella.</title>
        <authorList>
            <person name="Wang G."/>
        </authorList>
    </citation>
    <scope>NUCLEOTIDE SEQUENCE [LARGE SCALE GENOMIC DNA]</scope>
    <source>
        <strain evidence="1 2">C51</strain>
    </source>
</reference>
<keyword evidence="2" id="KW-1185">Reference proteome</keyword>
<name>A0A3L8Q2E4_9GAMM</name>
<accession>A0A3L8Q2E4</accession>
<protein>
    <submittedName>
        <fullName evidence="1">Uncharacterized protein</fullName>
    </submittedName>
</protein>
<organism evidence="1 2">
    <name type="scientific">Parashewanella curva</name>
    <dbReference type="NCBI Taxonomy" id="2338552"/>
    <lineage>
        <taxon>Bacteria</taxon>
        <taxon>Pseudomonadati</taxon>
        <taxon>Pseudomonadota</taxon>
        <taxon>Gammaproteobacteria</taxon>
        <taxon>Alteromonadales</taxon>
        <taxon>Shewanellaceae</taxon>
        <taxon>Parashewanella</taxon>
    </lineage>
</organism>
<sequence>MASYFYCAEARDSEAIYSGVIDVDNLGDEGLTSDIYTIVRDKIIESAVKAGLEKRAFSNKDSWVITCFNKV</sequence>